<dbReference type="AlphaFoldDB" id="A0A1H0J820"/>
<dbReference type="RefSeq" id="WP_090674246.1">
    <property type="nucleotide sequence ID" value="NZ_FNIT01000006.1"/>
</dbReference>
<sequence>MLVSHIVIEATRGNAVESVHLVSAAVVDGSGRALATHGDVATPIYPRSAIKVMQALPLVESGAADRFGFGAKELALACASHSGESSHVGLAADILQRAGLGEADLECGCHWPFDQKVAIALAQSGETPTQLHNNCSGKHAGFLCTAVHLGEETRGYVAGDHPVQRRARQAIADLTNTAVGDATPSGIDGCSIPTYAAPLQAFALGFARLASGTALPDTRARAGQRLMAACMAEPFFMAGTDRACVALMEAAPGRVFAKTGAEGVFCGAVPELGFGFALKAHDGGTRAAESAVARLIADILRGADRAIAERYDELSRHSLRNWEGTKVGEVRPRQS</sequence>
<accession>A0A1H0J820</accession>
<dbReference type="Pfam" id="PF06089">
    <property type="entry name" value="Asparaginase_II"/>
    <property type="match status" value="1"/>
</dbReference>
<keyword evidence="2" id="KW-1185">Reference proteome</keyword>
<dbReference type="PANTHER" id="PTHR42110:SF1">
    <property type="entry name" value="L-ASPARAGINASE, PUTATIVE (AFU_ORTHOLOGUE AFUA_3G11890)-RELATED"/>
    <property type="match status" value="1"/>
</dbReference>
<organism evidence="1 2">
    <name type="scientific">Aureimonas jatrophae</name>
    <dbReference type="NCBI Taxonomy" id="1166073"/>
    <lineage>
        <taxon>Bacteria</taxon>
        <taxon>Pseudomonadati</taxon>
        <taxon>Pseudomonadota</taxon>
        <taxon>Alphaproteobacteria</taxon>
        <taxon>Hyphomicrobiales</taxon>
        <taxon>Aurantimonadaceae</taxon>
        <taxon>Aureimonas</taxon>
    </lineage>
</organism>
<proteinExistence type="predicted"/>
<evidence type="ECO:0000313" key="2">
    <source>
        <dbReference type="Proteomes" id="UP000198793"/>
    </source>
</evidence>
<dbReference type="OrthoDB" id="9780674at2"/>
<dbReference type="STRING" id="1166073.SAMN05192530_10651"/>
<evidence type="ECO:0000313" key="1">
    <source>
        <dbReference type="EMBL" id="SDO39895.1"/>
    </source>
</evidence>
<name>A0A1H0J820_9HYPH</name>
<dbReference type="PANTHER" id="PTHR42110">
    <property type="entry name" value="L-ASPARAGINASE, PUTATIVE (AFU_ORTHOLOGUE AFUA_3G11890)-RELATED"/>
    <property type="match status" value="1"/>
</dbReference>
<gene>
    <name evidence="1" type="ORF">SAMN05192530_10651</name>
</gene>
<protein>
    <submittedName>
        <fullName evidence="1">L-asparaginase II</fullName>
    </submittedName>
</protein>
<dbReference type="Proteomes" id="UP000198793">
    <property type="component" value="Unassembled WGS sequence"/>
</dbReference>
<dbReference type="EMBL" id="FNIT01000006">
    <property type="protein sequence ID" value="SDO39895.1"/>
    <property type="molecule type" value="Genomic_DNA"/>
</dbReference>
<dbReference type="InterPro" id="IPR010349">
    <property type="entry name" value="Asparaginase_II"/>
</dbReference>
<reference evidence="1 2" key="1">
    <citation type="submission" date="2016-10" db="EMBL/GenBank/DDBJ databases">
        <authorList>
            <person name="de Groot N.N."/>
        </authorList>
    </citation>
    <scope>NUCLEOTIDE SEQUENCE [LARGE SCALE GENOMIC DNA]</scope>
    <source>
        <strain evidence="2">L7-484,KACC 16230,DSM 25025</strain>
    </source>
</reference>